<dbReference type="InterPro" id="IPR000792">
    <property type="entry name" value="Tscrpt_reg_LuxR_C"/>
</dbReference>
<organism evidence="5 6">
    <name type="scientific">Kribbella soli</name>
    <dbReference type="NCBI Taxonomy" id="1124743"/>
    <lineage>
        <taxon>Bacteria</taxon>
        <taxon>Bacillati</taxon>
        <taxon>Actinomycetota</taxon>
        <taxon>Actinomycetes</taxon>
        <taxon>Propionibacteriales</taxon>
        <taxon>Kribbellaceae</taxon>
        <taxon>Kribbella</taxon>
    </lineage>
</organism>
<dbReference type="EMBL" id="SJJZ01000003">
    <property type="protein sequence ID" value="TCC05330.1"/>
    <property type="molecule type" value="Genomic_DNA"/>
</dbReference>
<evidence type="ECO:0000313" key="5">
    <source>
        <dbReference type="EMBL" id="TCC05330.1"/>
    </source>
</evidence>
<dbReference type="CDD" id="cd06170">
    <property type="entry name" value="LuxR_C_like"/>
    <property type="match status" value="1"/>
</dbReference>
<keyword evidence="3" id="KW-0804">Transcription</keyword>
<dbReference type="PROSITE" id="PS50043">
    <property type="entry name" value="HTH_LUXR_2"/>
    <property type="match status" value="1"/>
</dbReference>
<gene>
    <name evidence="5" type="ORF">E0H45_25200</name>
</gene>
<dbReference type="SMART" id="SM00421">
    <property type="entry name" value="HTH_LUXR"/>
    <property type="match status" value="1"/>
</dbReference>
<dbReference type="Pfam" id="PF00196">
    <property type="entry name" value="GerE"/>
    <property type="match status" value="1"/>
</dbReference>
<keyword evidence="6" id="KW-1185">Reference proteome</keyword>
<dbReference type="SUPFAM" id="SSF48452">
    <property type="entry name" value="TPR-like"/>
    <property type="match status" value="1"/>
</dbReference>
<evidence type="ECO:0000256" key="1">
    <source>
        <dbReference type="ARBA" id="ARBA00023015"/>
    </source>
</evidence>
<protein>
    <recommendedName>
        <fullName evidence="4">HTH luxR-type domain-containing protein</fullName>
    </recommendedName>
</protein>
<evidence type="ECO:0000313" key="6">
    <source>
        <dbReference type="Proteomes" id="UP000292346"/>
    </source>
</evidence>
<dbReference type="Gene3D" id="1.10.10.10">
    <property type="entry name" value="Winged helix-like DNA-binding domain superfamily/Winged helix DNA-binding domain"/>
    <property type="match status" value="1"/>
</dbReference>
<dbReference type="InterPro" id="IPR016032">
    <property type="entry name" value="Sig_transdc_resp-reg_C-effctor"/>
</dbReference>
<comment type="caution">
    <text evidence="5">The sequence shown here is derived from an EMBL/GenBank/DDBJ whole genome shotgun (WGS) entry which is preliminary data.</text>
</comment>
<reference evidence="5 6" key="1">
    <citation type="submission" date="2019-02" db="EMBL/GenBank/DDBJ databases">
        <title>Kribbella capetownensis sp. nov. and Kribbella speibonae sp. nov., isolated from soil.</title>
        <authorList>
            <person name="Curtis S.M."/>
            <person name="Norton I."/>
            <person name="Everest G.J."/>
            <person name="Meyers P.R."/>
        </authorList>
    </citation>
    <scope>NUCLEOTIDE SEQUENCE [LARGE SCALE GENOMIC DNA]</scope>
    <source>
        <strain evidence="5 6">KCTC 29219</strain>
    </source>
</reference>
<accession>A0A4R0H8Q4</accession>
<keyword evidence="1" id="KW-0805">Transcription regulation</keyword>
<dbReference type="AlphaFoldDB" id="A0A4R0H8Q4"/>
<dbReference type="InterPro" id="IPR036388">
    <property type="entry name" value="WH-like_DNA-bd_sf"/>
</dbReference>
<dbReference type="InterPro" id="IPR011990">
    <property type="entry name" value="TPR-like_helical_dom_sf"/>
</dbReference>
<evidence type="ECO:0000256" key="2">
    <source>
        <dbReference type="ARBA" id="ARBA00023125"/>
    </source>
</evidence>
<dbReference type="PANTHER" id="PTHR44688">
    <property type="entry name" value="DNA-BINDING TRANSCRIPTIONAL ACTIVATOR DEVR_DOSR"/>
    <property type="match status" value="1"/>
</dbReference>
<keyword evidence="2" id="KW-0238">DNA-binding</keyword>
<dbReference type="PRINTS" id="PR00038">
    <property type="entry name" value="HTHLUXR"/>
</dbReference>
<dbReference type="Proteomes" id="UP000292346">
    <property type="component" value="Unassembled WGS sequence"/>
</dbReference>
<dbReference type="GO" id="GO:0003677">
    <property type="term" value="F:DNA binding"/>
    <property type="evidence" value="ECO:0007669"/>
    <property type="project" value="UniProtKB-KW"/>
</dbReference>
<dbReference type="OrthoDB" id="3543649at2"/>
<sequence>MLTNLTCGGQTASVINDLLLGAAAVAGERVRLDVLQQVVGLPPNDFLDALDELVRAGALVVTAGEAWFADESVRRVAEARLLLTDRADLHRRTAEAVEVPAEIQRHWSAAAAVTADPRERARLQLNLAKAAVRAGDLPAAHAAARAAVATARTLQDLDLLADAAVTLEPIGQSAWDGDIHQWCTEALAAPSQSAGRTVRLQARQAQAAIYLGRWSEAAVASSEALRQAESIHDNDLLVEALTARQLATSGPDDVDELAAAARRMIELGTSTGRAEIELRGRLWQVDTLWYSGDLAAIAAETGRLASCAGRVSGPHSRWHVLLTRASLAQARAEFEDAEALHEDALTGFRQIDHPAAHGAEVAFQLLLGHHRGHTENLLSPAAWQFGTDVRWDLIARLARAFVLVDAGRFDEAAAAYERCGRPESWRPMRFGELWMDALAARVAVALGRTDDVRLFRARLEPRRGRYVVGGAGATNFLGPVELVLGACAAALSDWDAAAADLQKAGALCRAIGAPGFAVEAACLLVDVYERSGDPVQAHALAAETLPLAKTLGMTPWVERLHRPPTDPLSQREREVADLVAKGLSNREIAAALVISERTAQNHVQHILTKLGFANRAQIAAWTAGQLSR</sequence>
<dbReference type="PANTHER" id="PTHR44688:SF16">
    <property type="entry name" value="DNA-BINDING TRANSCRIPTIONAL ACTIVATOR DEVR_DOSR"/>
    <property type="match status" value="1"/>
</dbReference>
<dbReference type="SUPFAM" id="SSF46894">
    <property type="entry name" value="C-terminal effector domain of the bipartite response regulators"/>
    <property type="match status" value="1"/>
</dbReference>
<proteinExistence type="predicted"/>
<feature type="domain" description="HTH luxR-type" evidence="4">
    <location>
        <begin position="561"/>
        <end position="626"/>
    </location>
</feature>
<evidence type="ECO:0000259" key="4">
    <source>
        <dbReference type="PROSITE" id="PS50043"/>
    </source>
</evidence>
<dbReference type="GO" id="GO:0006355">
    <property type="term" value="P:regulation of DNA-templated transcription"/>
    <property type="evidence" value="ECO:0007669"/>
    <property type="project" value="InterPro"/>
</dbReference>
<name>A0A4R0H8Q4_9ACTN</name>
<evidence type="ECO:0000256" key="3">
    <source>
        <dbReference type="ARBA" id="ARBA00023163"/>
    </source>
</evidence>